<feature type="domain" description="DUF4365" evidence="1">
    <location>
        <begin position="38"/>
        <end position="151"/>
    </location>
</feature>
<protein>
    <recommendedName>
        <fullName evidence="1">DUF4365 domain-containing protein</fullName>
    </recommendedName>
</protein>
<comment type="caution">
    <text evidence="2">The sequence shown here is derived from an EMBL/GenBank/DDBJ whole genome shotgun (WGS) entry which is preliminary data.</text>
</comment>
<keyword evidence="3" id="KW-1185">Reference proteome</keyword>
<dbReference type="InterPro" id="IPR025375">
    <property type="entry name" value="DUF4365"/>
</dbReference>
<proteinExistence type="predicted"/>
<evidence type="ECO:0000259" key="1">
    <source>
        <dbReference type="Pfam" id="PF14280"/>
    </source>
</evidence>
<name>A0ABU1TG22_9SPHI</name>
<dbReference type="EMBL" id="JAVDUU010000003">
    <property type="protein sequence ID" value="MDR6943786.1"/>
    <property type="molecule type" value="Genomic_DNA"/>
</dbReference>
<evidence type="ECO:0000313" key="3">
    <source>
        <dbReference type="Proteomes" id="UP001247620"/>
    </source>
</evidence>
<reference evidence="2 3" key="1">
    <citation type="submission" date="2023-07" db="EMBL/GenBank/DDBJ databases">
        <title>Sorghum-associated microbial communities from plants grown in Nebraska, USA.</title>
        <authorList>
            <person name="Schachtman D."/>
        </authorList>
    </citation>
    <scope>NUCLEOTIDE SEQUENCE [LARGE SCALE GENOMIC DNA]</scope>
    <source>
        <strain evidence="2 3">3262</strain>
    </source>
</reference>
<dbReference type="RefSeq" id="WP_310098663.1">
    <property type="nucleotide sequence ID" value="NZ_JAVDUU010000003.1"/>
</dbReference>
<gene>
    <name evidence="2" type="ORF">J2W55_003639</name>
</gene>
<accession>A0ABU1TG22</accession>
<evidence type="ECO:0000313" key="2">
    <source>
        <dbReference type="EMBL" id="MDR6943786.1"/>
    </source>
</evidence>
<sequence length="595" mass="68729">MNLNASLPASSSQENLETICKNKLALRFSPELFELRYENLRDKGIDLTVEIKQNGYYTNFRFAVQLKATASVTPGKDGSLSFPVEISNLNYLLNFGMPAFYILYDHTADRIYIERAEDVYRSVLQKYSPDQLPKTYTVNFTQLLTDEMIDEVYRQTFEAGTIMKKLGPQLYFSSRQKDGIKGFVIDDEQDVYNVEQNIEFIEQVGWVLVNRREFDRIIEIEQRTHPRTKASAGFNMICGMAYYQKGQLFKAIELLKQAQSEKDMITADNRGLVDYFLLHSRYLLGMIDLDALRSAVAKIVADDNAGSFIKLDNSHHQLMATGGTPEEMISEFYKHCLELIAQEEHNPITRIMGYSKLLGMEGDLLLHELTNNYMLTLGRKQDVLREAINRDWAVFDRQLQVQYKDLTGFAFKAQDFSAINNLMMHQVQWDYKKAFHFHAFQNWSPETFKVSGPISAAARRRLENGLVVMDKVEEAYERLMSIENLYACLSFKYQLLDFMGEAEKVAAIAAQLAKLIDTYELNALRKGYADLLAGNTEHRLFFDRVAAKMTNIYEVAKGADIDQYMFEDVTEERNRLFKRAPQWSLQKLFPLEIPE</sequence>
<dbReference type="Proteomes" id="UP001247620">
    <property type="component" value="Unassembled WGS sequence"/>
</dbReference>
<organism evidence="2 3">
    <name type="scientific">Mucilaginibacter pocheonensis</name>
    <dbReference type="NCBI Taxonomy" id="398050"/>
    <lineage>
        <taxon>Bacteria</taxon>
        <taxon>Pseudomonadati</taxon>
        <taxon>Bacteroidota</taxon>
        <taxon>Sphingobacteriia</taxon>
        <taxon>Sphingobacteriales</taxon>
        <taxon>Sphingobacteriaceae</taxon>
        <taxon>Mucilaginibacter</taxon>
    </lineage>
</organism>
<dbReference type="Pfam" id="PF14280">
    <property type="entry name" value="DUF4365"/>
    <property type="match status" value="1"/>
</dbReference>